<feature type="non-terminal residue" evidence="1">
    <location>
        <position position="106"/>
    </location>
</feature>
<dbReference type="Proteomes" id="UP000054560">
    <property type="component" value="Unassembled WGS sequence"/>
</dbReference>
<keyword evidence="2" id="KW-1185">Reference proteome</keyword>
<dbReference type="RefSeq" id="XP_014145678.1">
    <property type="nucleotide sequence ID" value="XM_014290203.1"/>
</dbReference>
<dbReference type="AlphaFoldDB" id="A0A0L0F5A8"/>
<organism evidence="1 2">
    <name type="scientific">Sphaeroforma arctica JP610</name>
    <dbReference type="NCBI Taxonomy" id="667725"/>
    <lineage>
        <taxon>Eukaryota</taxon>
        <taxon>Ichthyosporea</taxon>
        <taxon>Ichthyophonida</taxon>
        <taxon>Sphaeroforma</taxon>
    </lineage>
</organism>
<evidence type="ECO:0000313" key="1">
    <source>
        <dbReference type="EMBL" id="KNC71776.1"/>
    </source>
</evidence>
<accession>A0A0L0F5A8</accession>
<gene>
    <name evidence="1" type="ORF">SARC_15682</name>
</gene>
<name>A0A0L0F5A8_9EUKA</name>
<feature type="non-terminal residue" evidence="1">
    <location>
        <position position="1"/>
    </location>
</feature>
<reference evidence="1 2" key="1">
    <citation type="submission" date="2011-02" db="EMBL/GenBank/DDBJ databases">
        <title>The Genome Sequence of Sphaeroforma arctica JP610.</title>
        <authorList>
            <consortium name="The Broad Institute Genome Sequencing Platform"/>
            <person name="Russ C."/>
            <person name="Cuomo C."/>
            <person name="Young S.K."/>
            <person name="Zeng Q."/>
            <person name="Gargeya S."/>
            <person name="Alvarado L."/>
            <person name="Berlin A."/>
            <person name="Chapman S.B."/>
            <person name="Chen Z."/>
            <person name="Freedman E."/>
            <person name="Gellesch M."/>
            <person name="Goldberg J."/>
            <person name="Griggs A."/>
            <person name="Gujja S."/>
            <person name="Heilman E."/>
            <person name="Heiman D."/>
            <person name="Howarth C."/>
            <person name="Mehta T."/>
            <person name="Neiman D."/>
            <person name="Pearson M."/>
            <person name="Roberts A."/>
            <person name="Saif S."/>
            <person name="Shea T."/>
            <person name="Shenoy N."/>
            <person name="Sisk P."/>
            <person name="Stolte C."/>
            <person name="Sykes S."/>
            <person name="White J."/>
            <person name="Yandava C."/>
            <person name="Burger G."/>
            <person name="Gray M.W."/>
            <person name="Holland P.W.H."/>
            <person name="King N."/>
            <person name="Lang F.B.F."/>
            <person name="Roger A.J."/>
            <person name="Ruiz-Trillo I."/>
            <person name="Haas B."/>
            <person name="Nusbaum C."/>
            <person name="Birren B."/>
        </authorList>
    </citation>
    <scope>NUCLEOTIDE SEQUENCE [LARGE SCALE GENOMIC DNA]</scope>
    <source>
        <strain evidence="1 2">JP610</strain>
    </source>
</reference>
<sequence>FISGMYYHTPIQWCSLTKKIIPVLQNHSIEEKWAPLNSSSSSPQCTYMTSSTTTWRCWARYTTSPRTVYFIRIYSQIENIQVLNRNIEVQTKYKHEEPTVEIPGHA</sequence>
<protein>
    <submittedName>
        <fullName evidence="1">Uncharacterized protein</fullName>
    </submittedName>
</protein>
<dbReference type="EMBL" id="KQ248141">
    <property type="protein sequence ID" value="KNC71776.1"/>
    <property type="molecule type" value="Genomic_DNA"/>
</dbReference>
<evidence type="ECO:0000313" key="2">
    <source>
        <dbReference type="Proteomes" id="UP000054560"/>
    </source>
</evidence>
<dbReference type="GeneID" id="25916186"/>
<proteinExistence type="predicted"/>